<reference evidence="1 2" key="1">
    <citation type="submission" date="2019-02" db="EMBL/GenBank/DDBJ databases">
        <title>Deep-cultivation of Planctomycetes and their phenomic and genomic characterization uncovers novel biology.</title>
        <authorList>
            <person name="Wiegand S."/>
            <person name="Jogler M."/>
            <person name="Boedeker C."/>
            <person name="Pinto D."/>
            <person name="Vollmers J."/>
            <person name="Rivas-Marin E."/>
            <person name="Kohn T."/>
            <person name="Peeters S.H."/>
            <person name="Heuer A."/>
            <person name="Rast P."/>
            <person name="Oberbeckmann S."/>
            <person name="Bunk B."/>
            <person name="Jeske O."/>
            <person name="Meyerdierks A."/>
            <person name="Storesund J.E."/>
            <person name="Kallscheuer N."/>
            <person name="Luecker S."/>
            <person name="Lage O.M."/>
            <person name="Pohl T."/>
            <person name="Merkel B.J."/>
            <person name="Hornburger P."/>
            <person name="Mueller R.-W."/>
            <person name="Bruemmer F."/>
            <person name="Labrenz M."/>
            <person name="Spormann A.M."/>
            <person name="Op Den Camp H."/>
            <person name="Overmann J."/>
            <person name="Amann R."/>
            <person name="Jetten M.S.M."/>
            <person name="Mascher T."/>
            <person name="Medema M.H."/>
            <person name="Devos D.P."/>
            <person name="Kaster A.-K."/>
            <person name="Ovreas L."/>
            <person name="Rohde M."/>
            <person name="Galperin M.Y."/>
            <person name="Jogler C."/>
        </authorList>
    </citation>
    <scope>NUCLEOTIDE SEQUENCE [LARGE SCALE GENOMIC DNA]</scope>
    <source>
        <strain evidence="1 2">Pla52n</strain>
    </source>
</reference>
<keyword evidence="2" id="KW-1185">Reference proteome</keyword>
<proteinExistence type="predicted"/>
<sequence length="176" mass="19415">MPYDERHATTTKIPRRQPVTRVHARGGSRRCHQPVRNHVLPTPHRLKRRCIFNAVTQVESCSRDPIGYVDGTSLLSSYFGLKSTDPFGNTIVGIDSNGNIINKLDTGDCQIDSPNGPKAVPCPNTPYDPKYLAGLSGIRELSAFLAARCQKCRDECECKAADCVADARAIARRFTD</sequence>
<protein>
    <submittedName>
        <fullName evidence="1">Uncharacterized protein</fullName>
    </submittedName>
</protein>
<dbReference type="AlphaFoldDB" id="A0A5C5ZIH6"/>
<organism evidence="1 2">
    <name type="scientific">Stieleria varia</name>
    <dbReference type="NCBI Taxonomy" id="2528005"/>
    <lineage>
        <taxon>Bacteria</taxon>
        <taxon>Pseudomonadati</taxon>
        <taxon>Planctomycetota</taxon>
        <taxon>Planctomycetia</taxon>
        <taxon>Pirellulales</taxon>
        <taxon>Pirellulaceae</taxon>
        <taxon>Stieleria</taxon>
    </lineage>
</organism>
<accession>A0A5C5ZIH6</accession>
<gene>
    <name evidence="1" type="ORF">Pla52n_70590</name>
</gene>
<dbReference type="Proteomes" id="UP000320176">
    <property type="component" value="Unassembled WGS sequence"/>
</dbReference>
<evidence type="ECO:0000313" key="2">
    <source>
        <dbReference type="Proteomes" id="UP000320176"/>
    </source>
</evidence>
<name>A0A5C5ZIH6_9BACT</name>
<comment type="caution">
    <text evidence="1">The sequence shown here is derived from an EMBL/GenBank/DDBJ whole genome shotgun (WGS) entry which is preliminary data.</text>
</comment>
<dbReference type="EMBL" id="SJPN01000040">
    <property type="protein sequence ID" value="TWT86988.1"/>
    <property type="molecule type" value="Genomic_DNA"/>
</dbReference>
<evidence type="ECO:0000313" key="1">
    <source>
        <dbReference type="EMBL" id="TWT86988.1"/>
    </source>
</evidence>